<dbReference type="EMBL" id="RQXX01000004">
    <property type="protein sequence ID" value="RVV97649.1"/>
    <property type="molecule type" value="Genomic_DNA"/>
</dbReference>
<evidence type="ECO:0000313" key="2">
    <source>
        <dbReference type="Proteomes" id="UP000285908"/>
    </source>
</evidence>
<evidence type="ECO:0000313" key="1">
    <source>
        <dbReference type="EMBL" id="RVV97649.1"/>
    </source>
</evidence>
<dbReference type="Proteomes" id="UP000285908">
    <property type="component" value="Unassembled WGS sequence"/>
</dbReference>
<accession>A0A438AG13</accession>
<name>A0A438AG13_9RHOB</name>
<reference evidence="1 2" key="1">
    <citation type="submission" date="2018-11" db="EMBL/GenBank/DDBJ databases">
        <title>Mesobaculum littorinae gen. nov., sp. nov., isolated from Littorina scabra that represents a novel genus of the order Rhodobacteraceae.</title>
        <authorList>
            <person name="Li F."/>
        </authorList>
    </citation>
    <scope>NUCLEOTIDE SEQUENCE [LARGE SCALE GENOMIC DNA]</scope>
    <source>
        <strain evidence="1 2">M0103</strain>
    </source>
</reference>
<proteinExistence type="predicted"/>
<protein>
    <submittedName>
        <fullName evidence="1">Uncharacterized protein</fullName>
    </submittedName>
</protein>
<comment type="caution">
    <text evidence="1">The sequence shown here is derived from an EMBL/GenBank/DDBJ whole genome shotgun (WGS) entry which is preliminary data.</text>
</comment>
<dbReference type="AlphaFoldDB" id="A0A438AG13"/>
<organism evidence="1 2">
    <name type="scientific">Mesobaculum littorinae</name>
    <dbReference type="NCBI Taxonomy" id="2486419"/>
    <lineage>
        <taxon>Bacteria</taxon>
        <taxon>Pseudomonadati</taxon>
        <taxon>Pseudomonadota</taxon>
        <taxon>Alphaproteobacteria</taxon>
        <taxon>Rhodobacterales</taxon>
        <taxon>Roseobacteraceae</taxon>
        <taxon>Mesobaculum</taxon>
    </lineage>
</organism>
<sequence>MRPPTRRGDCRRVRSRCAGSWRPVSWRPVWWRPVCWRPVSWGPTPWWVTFRRVGSGPVMSLLP</sequence>
<gene>
    <name evidence="1" type="ORF">EKE94_14060</name>
</gene>
<keyword evidence="2" id="KW-1185">Reference proteome</keyword>